<dbReference type="InterPro" id="IPR042098">
    <property type="entry name" value="TauD-like_sf"/>
</dbReference>
<evidence type="ECO:0000256" key="7">
    <source>
        <dbReference type="ARBA" id="ARBA00022873"/>
    </source>
</evidence>
<dbReference type="NCBIfam" id="TIGR02410">
    <property type="entry name" value="carnitine_TMLD"/>
    <property type="match status" value="1"/>
</dbReference>
<keyword evidence="8" id="KW-0223">Dioxygenase</keyword>
<dbReference type="FunFam" id="3.60.130.10:FF:000001">
    <property type="entry name" value="Trimethyllysine dioxygenase, mitochondrial"/>
    <property type="match status" value="1"/>
</dbReference>
<reference evidence="18" key="1">
    <citation type="journal article" date="2020" name="Fungal Divers.">
        <title>Resolving the Mortierellaceae phylogeny through synthesis of multi-gene phylogenetics and phylogenomics.</title>
        <authorList>
            <person name="Vandepol N."/>
            <person name="Liber J."/>
            <person name="Desiro A."/>
            <person name="Na H."/>
            <person name="Kennedy M."/>
            <person name="Barry K."/>
            <person name="Grigoriev I.V."/>
            <person name="Miller A.N."/>
            <person name="O'Donnell K."/>
            <person name="Stajich J.E."/>
            <person name="Bonito G."/>
        </authorList>
    </citation>
    <scope>NUCLEOTIDE SEQUENCE</scope>
    <source>
        <strain evidence="18">BC1065</strain>
    </source>
</reference>
<evidence type="ECO:0000256" key="12">
    <source>
        <dbReference type="ARBA" id="ARBA00031778"/>
    </source>
</evidence>
<dbReference type="InterPro" id="IPR003819">
    <property type="entry name" value="TauD/TfdA-like"/>
</dbReference>
<comment type="function">
    <text evidence="14">Converts trimethyllysine (TML) into hydroxytrimethyllysine (HTML).</text>
</comment>
<evidence type="ECO:0000313" key="19">
    <source>
        <dbReference type="Proteomes" id="UP000807716"/>
    </source>
</evidence>
<dbReference type="InterPro" id="IPR012776">
    <property type="entry name" value="Trimethyllysine_dOase"/>
</dbReference>
<evidence type="ECO:0000256" key="15">
    <source>
        <dbReference type="ARBA" id="ARBA00049334"/>
    </source>
</evidence>
<evidence type="ECO:0000256" key="14">
    <source>
        <dbReference type="ARBA" id="ARBA00046008"/>
    </source>
</evidence>
<gene>
    <name evidence="18" type="ORF">DFQ27_008754</name>
</gene>
<comment type="cofactor">
    <cofactor evidence="1">
        <name>Fe(2+)</name>
        <dbReference type="ChEBI" id="CHEBI:29033"/>
    </cofactor>
</comment>
<evidence type="ECO:0000256" key="8">
    <source>
        <dbReference type="ARBA" id="ARBA00022964"/>
    </source>
</evidence>
<keyword evidence="9" id="KW-0560">Oxidoreductase</keyword>
<dbReference type="InterPro" id="IPR050411">
    <property type="entry name" value="AlphaKG_dependent_hydroxylases"/>
</dbReference>
<protein>
    <recommendedName>
        <fullName evidence="5">trimethyllysine dioxygenase</fullName>
        <ecNumber evidence="5">1.14.11.8</ecNumber>
    </recommendedName>
    <alternativeName>
        <fullName evidence="12">Epsilon-trimethyllysine 2-oxoglutarate dioxygenase</fullName>
    </alternativeName>
    <alternativeName>
        <fullName evidence="11">TML hydroxylase</fullName>
    </alternativeName>
    <alternativeName>
        <fullName evidence="13">TML-alpha-ketoglutarate dioxygenase</fullName>
    </alternativeName>
</protein>
<dbReference type="SUPFAM" id="SSF51197">
    <property type="entry name" value="Clavaminate synthase-like"/>
    <property type="match status" value="1"/>
</dbReference>
<proteinExistence type="inferred from homology"/>
<keyword evidence="6" id="KW-0479">Metal-binding</keyword>
<feature type="domain" description="Gamma-butyrobetaine hydroxylase-like N-terminal" evidence="17">
    <location>
        <begin position="45"/>
        <end position="107"/>
    </location>
</feature>
<dbReference type="EC" id="1.14.11.8" evidence="5"/>
<dbReference type="EMBL" id="JAAAJB010000075">
    <property type="protein sequence ID" value="KAG0267463.1"/>
    <property type="molecule type" value="Genomic_DNA"/>
</dbReference>
<dbReference type="Proteomes" id="UP000807716">
    <property type="component" value="Unassembled WGS sequence"/>
</dbReference>
<dbReference type="GO" id="GO:0045329">
    <property type="term" value="P:carnitine biosynthetic process"/>
    <property type="evidence" value="ECO:0007669"/>
    <property type="project" value="UniProtKB-KW"/>
</dbReference>
<evidence type="ECO:0000256" key="11">
    <source>
        <dbReference type="ARBA" id="ARBA00030363"/>
    </source>
</evidence>
<evidence type="ECO:0000256" key="3">
    <source>
        <dbReference type="ARBA" id="ARBA00005022"/>
    </source>
</evidence>
<feature type="domain" description="TauD/TfdA-like" evidence="16">
    <location>
        <begin position="121"/>
        <end position="359"/>
    </location>
</feature>
<dbReference type="Pfam" id="PF02668">
    <property type="entry name" value="TauD"/>
    <property type="match status" value="1"/>
</dbReference>
<comment type="similarity">
    <text evidence="4">Belongs to the gamma-BBH/TMLD family.</text>
</comment>
<evidence type="ECO:0000256" key="2">
    <source>
        <dbReference type="ARBA" id="ARBA00001961"/>
    </source>
</evidence>
<dbReference type="AlphaFoldDB" id="A0A9P6UAB5"/>
<organism evidence="18 19">
    <name type="scientific">Actinomortierella ambigua</name>
    <dbReference type="NCBI Taxonomy" id="1343610"/>
    <lineage>
        <taxon>Eukaryota</taxon>
        <taxon>Fungi</taxon>
        <taxon>Fungi incertae sedis</taxon>
        <taxon>Mucoromycota</taxon>
        <taxon>Mortierellomycotina</taxon>
        <taxon>Mortierellomycetes</taxon>
        <taxon>Mortierellales</taxon>
        <taxon>Mortierellaceae</taxon>
        <taxon>Actinomortierella</taxon>
    </lineage>
</organism>
<keyword evidence="19" id="KW-1185">Reference proteome</keyword>
<sequence>MLALRPQVQRIAVQSSPSLWIQGAKAFSSTASVARAVSSGSATVNDNKVQVKWNDGKSSRFHNFWLRDHCHCPECYHTVTKQRLFNTFQIPRDVQPASIESTTKGVDIISWDISIRENLPQVEFGEVMETKEGLAKWLNNIHVYGFSMVNKVPVSTEATEKLAQRIAFIRETHYGGFWDFTSDLGHGDTAYTDIALGAHTDNTYFTDPLQMFHMLYHDGNGGDNLLVDGLQCAQVLKEKHPESYQTLSTLSIGAHCAGDKGTHIVPTPRRNPILKHDPFTGELVQIRFNNDDRSTINHLSSNQVEQLYDALFDWNKILTDKRHELWTKFEPGTVIIFDNWRVLHGRSSFTGKRRMCGAYINWDDYRSRWRTLNLAEDQLARDL</sequence>
<evidence type="ECO:0000256" key="4">
    <source>
        <dbReference type="ARBA" id="ARBA00008654"/>
    </source>
</evidence>
<dbReference type="Pfam" id="PF06155">
    <property type="entry name" value="GBBH-like_N"/>
    <property type="match status" value="1"/>
</dbReference>
<comment type="cofactor">
    <cofactor evidence="2">
        <name>L-ascorbate</name>
        <dbReference type="ChEBI" id="CHEBI:38290"/>
    </cofactor>
</comment>
<evidence type="ECO:0000256" key="13">
    <source>
        <dbReference type="ARBA" id="ARBA00032283"/>
    </source>
</evidence>
<comment type="caution">
    <text evidence="18">The sequence shown here is derived from an EMBL/GenBank/DDBJ whole genome shotgun (WGS) entry which is preliminary data.</text>
</comment>
<dbReference type="GO" id="GO:0005506">
    <property type="term" value="F:iron ion binding"/>
    <property type="evidence" value="ECO:0007669"/>
    <property type="project" value="InterPro"/>
</dbReference>
<evidence type="ECO:0000259" key="17">
    <source>
        <dbReference type="Pfam" id="PF06155"/>
    </source>
</evidence>
<name>A0A9P6UAB5_9FUNG</name>
<dbReference type="CDD" id="cd00250">
    <property type="entry name" value="CAS_like"/>
    <property type="match status" value="1"/>
</dbReference>
<evidence type="ECO:0000256" key="10">
    <source>
        <dbReference type="ARBA" id="ARBA00023004"/>
    </source>
</evidence>
<evidence type="ECO:0000259" key="16">
    <source>
        <dbReference type="Pfam" id="PF02668"/>
    </source>
</evidence>
<dbReference type="PANTHER" id="PTHR10696">
    <property type="entry name" value="GAMMA-BUTYROBETAINE HYDROXYLASE-RELATED"/>
    <property type="match status" value="1"/>
</dbReference>
<evidence type="ECO:0000313" key="18">
    <source>
        <dbReference type="EMBL" id="KAG0267463.1"/>
    </source>
</evidence>
<dbReference type="InterPro" id="IPR010376">
    <property type="entry name" value="GBBH-like_N"/>
</dbReference>
<comment type="pathway">
    <text evidence="3">Amine and polyamine biosynthesis; carnitine biosynthesis.</text>
</comment>
<evidence type="ECO:0000256" key="5">
    <source>
        <dbReference type="ARBA" id="ARBA00012267"/>
    </source>
</evidence>
<accession>A0A9P6UAB5</accession>
<dbReference type="Gene3D" id="3.60.130.10">
    <property type="entry name" value="Clavaminate synthase-like"/>
    <property type="match status" value="1"/>
</dbReference>
<dbReference type="PANTHER" id="PTHR10696:SF51">
    <property type="entry name" value="TRIMETHYLLYSINE DIOXYGENASE, MITOCHONDRIAL"/>
    <property type="match status" value="1"/>
</dbReference>
<evidence type="ECO:0000256" key="6">
    <source>
        <dbReference type="ARBA" id="ARBA00022723"/>
    </source>
</evidence>
<keyword evidence="7" id="KW-0124">Carnitine biosynthesis</keyword>
<evidence type="ECO:0000256" key="9">
    <source>
        <dbReference type="ARBA" id="ARBA00023002"/>
    </source>
</evidence>
<dbReference type="GO" id="GO:0005739">
    <property type="term" value="C:mitochondrion"/>
    <property type="evidence" value="ECO:0007669"/>
    <property type="project" value="TreeGrafter"/>
</dbReference>
<dbReference type="OrthoDB" id="408743at2759"/>
<keyword evidence="10" id="KW-0408">Iron</keyword>
<evidence type="ECO:0000256" key="1">
    <source>
        <dbReference type="ARBA" id="ARBA00001954"/>
    </source>
</evidence>
<dbReference type="GO" id="GO:0050353">
    <property type="term" value="F:trimethyllysine dioxygenase activity"/>
    <property type="evidence" value="ECO:0007669"/>
    <property type="project" value="UniProtKB-EC"/>
</dbReference>
<comment type="catalytic activity">
    <reaction evidence="15">
        <text>N(6),N(6),N(6)-trimethyl-L-lysine + 2-oxoglutarate + O2 = (3S)-3-hydroxy-N(6),N(6),N(6)-trimethyl-L-lysine + succinate + CO2</text>
        <dbReference type="Rhea" id="RHEA:14181"/>
        <dbReference type="ChEBI" id="CHEBI:15379"/>
        <dbReference type="ChEBI" id="CHEBI:16526"/>
        <dbReference type="ChEBI" id="CHEBI:16810"/>
        <dbReference type="ChEBI" id="CHEBI:30031"/>
        <dbReference type="ChEBI" id="CHEBI:58100"/>
        <dbReference type="ChEBI" id="CHEBI:141499"/>
        <dbReference type="EC" id="1.14.11.8"/>
    </reaction>
</comment>